<sequence length="189" mass="22253">MCTCAEMEFCFYKVWKDKTCSYRNISFDFIEDGTGDLDSLIRCSLDHLDKYSKSRYCTNTTNTPIYLYSNEIFFTNTEETLENLNYTYCFVAEMTKCLNYESCRIGEQNINLKNVHDGCASSHFRKKIESMQKNPFKKFHASAAKYDWFNLFERPSFKTQRSLYRNNGNDNGCGINIMIMLMIAPFLFM</sequence>
<proteinExistence type="predicted"/>
<keyword evidence="1" id="KW-0812">Transmembrane</keyword>
<evidence type="ECO:0000313" key="2">
    <source>
        <dbReference type="Proteomes" id="UP000887577"/>
    </source>
</evidence>
<protein>
    <submittedName>
        <fullName evidence="3">Uncharacterized protein</fullName>
    </submittedName>
</protein>
<dbReference type="Proteomes" id="UP000887577">
    <property type="component" value="Unplaced"/>
</dbReference>
<accession>A0A914YUX8</accession>
<dbReference type="AlphaFoldDB" id="A0A914YUX8"/>
<name>A0A914YUX8_9BILA</name>
<keyword evidence="2" id="KW-1185">Reference proteome</keyword>
<keyword evidence="1" id="KW-0472">Membrane</keyword>
<evidence type="ECO:0000256" key="1">
    <source>
        <dbReference type="SAM" id="Phobius"/>
    </source>
</evidence>
<evidence type="ECO:0000313" key="3">
    <source>
        <dbReference type="WBParaSite" id="PSU_v2.g3779.t1"/>
    </source>
</evidence>
<reference evidence="3" key="1">
    <citation type="submission" date="2022-11" db="UniProtKB">
        <authorList>
            <consortium name="WormBaseParasite"/>
        </authorList>
    </citation>
    <scope>IDENTIFICATION</scope>
</reference>
<keyword evidence="1" id="KW-1133">Transmembrane helix</keyword>
<organism evidence="2 3">
    <name type="scientific">Panagrolaimus superbus</name>
    <dbReference type="NCBI Taxonomy" id="310955"/>
    <lineage>
        <taxon>Eukaryota</taxon>
        <taxon>Metazoa</taxon>
        <taxon>Ecdysozoa</taxon>
        <taxon>Nematoda</taxon>
        <taxon>Chromadorea</taxon>
        <taxon>Rhabditida</taxon>
        <taxon>Tylenchina</taxon>
        <taxon>Panagrolaimomorpha</taxon>
        <taxon>Panagrolaimoidea</taxon>
        <taxon>Panagrolaimidae</taxon>
        <taxon>Panagrolaimus</taxon>
    </lineage>
</organism>
<feature type="transmembrane region" description="Helical" evidence="1">
    <location>
        <begin position="171"/>
        <end position="188"/>
    </location>
</feature>
<dbReference type="WBParaSite" id="PSU_v2.g3779.t1">
    <property type="protein sequence ID" value="PSU_v2.g3779.t1"/>
    <property type="gene ID" value="PSU_v2.g3779"/>
</dbReference>